<dbReference type="SMART" id="SM00512">
    <property type="entry name" value="Skp1"/>
    <property type="match status" value="1"/>
</dbReference>
<dbReference type="HOGENOM" id="CLU_130038_1_1_1"/>
<dbReference type="Proteomes" id="UP000005220">
    <property type="component" value="Chromosome 8"/>
</dbReference>
<dbReference type="InterPro" id="IPR001232">
    <property type="entry name" value="SKP1-like"/>
</dbReference>
<dbReference type="InterPro" id="IPR016073">
    <property type="entry name" value="Skp1_comp_POZ"/>
</dbReference>
<dbReference type="FunFam" id="3.30.710.10:FF:000035">
    <property type="entry name" value="Elongin C transcription elongation factor"/>
    <property type="match status" value="1"/>
</dbReference>
<comment type="similarity">
    <text evidence="2">Belongs to the SKP1 family.</text>
</comment>
<dbReference type="AlphaFoldDB" id="H2AYZ7"/>
<evidence type="ECO:0000256" key="1">
    <source>
        <dbReference type="ARBA" id="ARBA00004123"/>
    </source>
</evidence>
<name>H2AYZ7_KAZAF</name>
<dbReference type="Gene3D" id="3.30.710.10">
    <property type="entry name" value="Potassium Channel Kv1.1, Chain A"/>
    <property type="match status" value="1"/>
</dbReference>
<dbReference type="GO" id="GO:0005634">
    <property type="term" value="C:nucleus"/>
    <property type="evidence" value="ECO:0007669"/>
    <property type="project" value="UniProtKB-SubCell"/>
</dbReference>
<comment type="subcellular location">
    <subcellularLocation>
        <location evidence="1">Nucleus</location>
    </subcellularLocation>
</comment>
<organism evidence="6 7">
    <name type="scientific">Kazachstania africana (strain ATCC 22294 / BCRC 22015 / CBS 2517 / CECT 1963 / NBRC 1671 / NRRL Y-8276)</name>
    <name type="common">Yeast</name>
    <name type="synonym">Kluyveromyces africanus</name>
    <dbReference type="NCBI Taxonomy" id="1071382"/>
    <lineage>
        <taxon>Eukaryota</taxon>
        <taxon>Fungi</taxon>
        <taxon>Dikarya</taxon>
        <taxon>Ascomycota</taxon>
        <taxon>Saccharomycotina</taxon>
        <taxon>Saccharomycetes</taxon>
        <taxon>Saccharomycetales</taxon>
        <taxon>Saccharomycetaceae</taxon>
        <taxon>Kazachstania</taxon>
    </lineage>
</organism>
<dbReference type="InterPro" id="IPR039948">
    <property type="entry name" value="ELC1"/>
</dbReference>
<evidence type="ECO:0000259" key="5">
    <source>
        <dbReference type="Pfam" id="PF03931"/>
    </source>
</evidence>
<dbReference type="KEGG" id="kaf:KAFR_0H01430"/>
<dbReference type="FunCoup" id="H2AYZ7">
    <property type="interactions" value="710"/>
</dbReference>
<dbReference type="Pfam" id="PF03931">
    <property type="entry name" value="Skp1_POZ"/>
    <property type="match status" value="1"/>
</dbReference>
<protein>
    <recommendedName>
        <fullName evidence="3">Elongin-C</fullName>
    </recommendedName>
</protein>
<keyword evidence="7" id="KW-1185">Reference proteome</keyword>
<evidence type="ECO:0000313" key="7">
    <source>
        <dbReference type="Proteomes" id="UP000005220"/>
    </source>
</evidence>
<dbReference type="OrthoDB" id="249087at2759"/>
<dbReference type="RefSeq" id="XP_003958688.1">
    <property type="nucleotide sequence ID" value="XM_003958639.1"/>
</dbReference>
<reference evidence="6 7" key="1">
    <citation type="journal article" date="2011" name="Proc. Natl. Acad. Sci. U.S.A.">
        <title>Evolutionary erosion of yeast sex chromosomes by mating-type switching accidents.</title>
        <authorList>
            <person name="Gordon J.L."/>
            <person name="Armisen D."/>
            <person name="Proux-Wera E."/>
            <person name="Oheigeartaigh S.S."/>
            <person name="Byrne K.P."/>
            <person name="Wolfe K.H."/>
        </authorList>
    </citation>
    <scope>NUCLEOTIDE SEQUENCE [LARGE SCALE GENOMIC DNA]</scope>
    <source>
        <strain evidence="7">ATCC 22294 / BCRC 22015 / CBS 2517 / CECT 1963 / NBRC 1671 / NRRL Y-8276</strain>
    </source>
</reference>
<dbReference type="InParanoid" id="H2AYZ7"/>
<evidence type="ECO:0000256" key="3">
    <source>
        <dbReference type="ARBA" id="ARBA00021347"/>
    </source>
</evidence>
<dbReference type="EMBL" id="HE650828">
    <property type="protein sequence ID" value="CCF59553.1"/>
    <property type="molecule type" value="Genomic_DNA"/>
</dbReference>
<dbReference type="eggNOG" id="KOG3473">
    <property type="taxonomic scope" value="Eukaryota"/>
</dbReference>
<proteinExistence type="inferred from homology"/>
<feature type="domain" description="SKP1 component POZ" evidence="5">
    <location>
        <begin position="8"/>
        <end position="66"/>
    </location>
</feature>
<dbReference type="PANTHER" id="PTHR20648">
    <property type="entry name" value="ELONGIN-C"/>
    <property type="match status" value="1"/>
</dbReference>
<evidence type="ECO:0000313" key="6">
    <source>
        <dbReference type="EMBL" id="CCF59553.1"/>
    </source>
</evidence>
<sequence length="101" mass="11245">MSDTDGLVNLVASDGSEHTISIEAALLSPTLKTMLEGPFKKDGSKIELTNFEPHVVQKAAEYLQHKLKYQDVDVKKEDVPEFVVPTEMSLELLLIADYLNI</sequence>
<evidence type="ECO:0000256" key="4">
    <source>
        <dbReference type="ARBA" id="ARBA00023242"/>
    </source>
</evidence>
<keyword evidence="4" id="KW-0539">Nucleus</keyword>
<gene>
    <name evidence="6" type="primary">KAFR0H01430</name>
    <name evidence="6" type="ORF">KAFR_0H01430</name>
</gene>
<dbReference type="GO" id="GO:0006511">
    <property type="term" value="P:ubiquitin-dependent protein catabolic process"/>
    <property type="evidence" value="ECO:0007669"/>
    <property type="project" value="InterPro"/>
</dbReference>
<evidence type="ECO:0000256" key="2">
    <source>
        <dbReference type="ARBA" id="ARBA00009993"/>
    </source>
</evidence>
<dbReference type="SUPFAM" id="SSF54695">
    <property type="entry name" value="POZ domain"/>
    <property type="match status" value="1"/>
</dbReference>
<dbReference type="InterPro" id="IPR011333">
    <property type="entry name" value="SKP1/BTB/POZ_sf"/>
</dbReference>
<dbReference type="STRING" id="1071382.H2AYZ7"/>
<dbReference type="GeneID" id="13887550"/>
<accession>H2AYZ7</accession>